<dbReference type="InterPro" id="IPR036259">
    <property type="entry name" value="MFS_trans_sf"/>
</dbReference>
<evidence type="ECO:0000259" key="4">
    <source>
        <dbReference type="PROSITE" id="PS50850"/>
    </source>
</evidence>
<dbReference type="Gene3D" id="1.20.1250.20">
    <property type="entry name" value="MFS general substrate transporter like domains"/>
    <property type="match status" value="1"/>
</dbReference>
<dbReference type="SUPFAM" id="SSF103473">
    <property type="entry name" value="MFS general substrate transporter"/>
    <property type="match status" value="1"/>
</dbReference>
<dbReference type="PANTHER" id="PTHR11388">
    <property type="entry name" value="ORGANIC ANION TRANSPORTER"/>
    <property type="match status" value="1"/>
</dbReference>
<dbReference type="HOGENOM" id="CLU_008954_0_1_1"/>
<dbReference type="InterPro" id="IPR004156">
    <property type="entry name" value="OATP"/>
</dbReference>
<evidence type="ECO:0000313" key="5">
    <source>
        <dbReference type="EMBL" id="EDO37234.1"/>
    </source>
</evidence>
<dbReference type="Pfam" id="PF03137">
    <property type="entry name" value="OATP"/>
    <property type="match status" value="1"/>
</dbReference>
<dbReference type="InterPro" id="IPR020846">
    <property type="entry name" value="MFS_dom"/>
</dbReference>
<keyword evidence="6" id="KW-1185">Reference proteome</keyword>
<feature type="transmembrane region" description="Helical" evidence="3">
    <location>
        <begin position="231"/>
        <end position="253"/>
    </location>
</feature>
<dbReference type="EMBL" id="DS469651">
    <property type="protein sequence ID" value="EDO37234.1"/>
    <property type="molecule type" value="Genomic_DNA"/>
</dbReference>
<evidence type="ECO:0000313" key="6">
    <source>
        <dbReference type="Proteomes" id="UP000001593"/>
    </source>
</evidence>
<gene>
    <name evidence="5" type="ORF">NEMVEDRAFT_v1g52639</name>
</gene>
<reference evidence="5 6" key="1">
    <citation type="journal article" date="2007" name="Science">
        <title>Sea anemone genome reveals ancestral eumetazoan gene repertoire and genomic organization.</title>
        <authorList>
            <person name="Putnam N.H."/>
            <person name="Srivastava M."/>
            <person name="Hellsten U."/>
            <person name="Dirks B."/>
            <person name="Chapman J."/>
            <person name="Salamov A."/>
            <person name="Terry A."/>
            <person name="Shapiro H."/>
            <person name="Lindquist E."/>
            <person name="Kapitonov V.V."/>
            <person name="Jurka J."/>
            <person name="Genikhovich G."/>
            <person name="Grigoriev I.V."/>
            <person name="Lucas S.M."/>
            <person name="Steele R.E."/>
            <person name="Finnerty J.R."/>
            <person name="Technau U."/>
            <person name="Martindale M.Q."/>
            <person name="Rokhsar D.S."/>
        </authorList>
    </citation>
    <scope>NUCLEOTIDE SEQUENCE [LARGE SCALE GENOMIC DNA]</scope>
    <source>
        <strain evidence="6">CH2 X CH6</strain>
    </source>
</reference>
<organism evidence="5 6">
    <name type="scientific">Nematostella vectensis</name>
    <name type="common">Starlet sea anemone</name>
    <dbReference type="NCBI Taxonomy" id="45351"/>
    <lineage>
        <taxon>Eukaryota</taxon>
        <taxon>Metazoa</taxon>
        <taxon>Cnidaria</taxon>
        <taxon>Anthozoa</taxon>
        <taxon>Hexacorallia</taxon>
        <taxon>Actiniaria</taxon>
        <taxon>Edwardsiidae</taxon>
        <taxon>Nematostella</taxon>
    </lineage>
</organism>
<sequence length="258" mass="28329">GWRGFRPRCLQFLRSPRWFLVFISLFSLFQAMAVNSFVSIAIPTLERRYSFNSKQTGLLVSANDITALILVSFVSFYGGYGHKTKWLGFGGILTGLGCVMFSLPHFMHEKYNLEGCDSSAVCSLNSTTPRQSPGCSNTDELADSSYMIVFIFAQLLSGAGTTPLHTLGPAYIDENVSPKYSSFYLGVFFSTAMLGPGFGNMIGGKLLSIFVDIKQPAGVRLSPRDPRWIGAWWLGPLVSGCFLFLIGGILLGFPRQLP</sequence>
<feature type="transmembrane region" description="Helical" evidence="3">
    <location>
        <begin position="20"/>
        <end position="45"/>
    </location>
</feature>
<comment type="subcellular location">
    <subcellularLocation>
        <location evidence="1">Membrane</location>
        <topology evidence="1">Multi-pass membrane protein</topology>
    </subcellularLocation>
</comment>
<name>A7SGE8_NEMVE</name>
<dbReference type="Proteomes" id="UP000001593">
    <property type="component" value="Unassembled WGS sequence"/>
</dbReference>
<evidence type="ECO:0000256" key="1">
    <source>
        <dbReference type="ARBA" id="ARBA00004141"/>
    </source>
</evidence>
<feature type="non-terminal residue" evidence="5">
    <location>
        <position position="258"/>
    </location>
</feature>
<dbReference type="OMA" id="LADSSYM"/>
<accession>A7SGE8</accession>
<feature type="domain" description="Major facilitator superfamily (MFS) profile" evidence="4">
    <location>
        <begin position="19"/>
        <end position="258"/>
    </location>
</feature>
<feature type="non-terminal residue" evidence="5">
    <location>
        <position position="1"/>
    </location>
</feature>
<keyword evidence="3" id="KW-1133">Transmembrane helix</keyword>
<feature type="transmembrane region" description="Helical" evidence="3">
    <location>
        <begin position="57"/>
        <end position="80"/>
    </location>
</feature>
<feature type="transmembrane region" description="Helical" evidence="3">
    <location>
        <begin position="86"/>
        <end position="103"/>
    </location>
</feature>
<dbReference type="eggNOG" id="KOG3626">
    <property type="taxonomic scope" value="Eukaryota"/>
</dbReference>
<keyword evidence="3" id="KW-0812">Transmembrane</keyword>
<evidence type="ECO:0000256" key="3">
    <source>
        <dbReference type="SAM" id="Phobius"/>
    </source>
</evidence>
<dbReference type="InParanoid" id="A7SGE8"/>
<proteinExistence type="predicted"/>
<keyword evidence="2" id="KW-1015">Disulfide bond</keyword>
<dbReference type="AlphaFoldDB" id="A7SGE8"/>
<dbReference type="PhylomeDB" id="A7SGE8"/>
<dbReference type="PROSITE" id="PS50850">
    <property type="entry name" value="MFS"/>
    <property type="match status" value="1"/>
</dbReference>
<feature type="transmembrane region" description="Helical" evidence="3">
    <location>
        <begin position="183"/>
        <end position="211"/>
    </location>
</feature>
<dbReference type="PANTHER" id="PTHR11388:SF100">
    <property type="entry name" value="SOLUTE CARRIER ORGANIC ANION TRANSPORTER FAMILY MEMBER 4A1"/>
    <property type="match status" value="1"/>
</dbReference>
<protein>
    <recommendedName>
        <fullName evidence="4">Major facilitator superfamily (MFS) profile domain-containing protein</fullName>
    </recommendedName>
</protein>
<evidence type="ECO:0000256" key="2">
    <source>
        <dbReference type="ARBA" id="ARBA00023157"/>
    </source>
</evidence>
<keyword evidence="3" id="KW-0472">Membrane</keyword>
<dbReference type="GO" id="GO:0022857">
    <property type="term" value="F:transmembrane transporter activity"/>
    <property type="evidence" value="ECO:0007669"/>
    <property type="project" value="InterPro"/>
</dbReference>
<dbReference type="GO" id="GO:0016020">
    <property type="term" value="C:membrane"/>
    <property type="evidence" value="ECO:0007669"/>
    <property type="project" value="UniProtKB-SubCell"/>
</dbReference>